<name>A0ABU7MM53_9BACT</name>
<evidence type="ECO:0000256" key="2">
    <source>
        <dbReference type="ARBA" id="ARBA00005528"/>
    </source>
</evidence>
<keyword evidence="15" id="KW-1185">Reference proteome</keyword>
<evidence type="ECO:0000313" key="14">
    <source>
        <dbReference type="EMBL" id="MEE3928056.1"/>
    </source>
</evidence>
<sequence length="224" mass="25880">MNRFFAIDKSDKHLIFNEKTHKHFKVLRLQNKKIIGVYDQKFYECVVEGNLGLIISQIDENHEYNFDVVLAASVIKIDRFEWMLEKATEMGVTRIIPVVSQHCDSEIVKYKFNKKIDRFKEILLNAAEQSFRNKVPTLSELTPFEEVLKIDANFKIMAHEKSTININSLQQINDNVLFLVGPEGGFSDKEVSKALENNFEVVLLGKRILRAESASIYLLAQLKD</sequence>
<dbReference type="PANTHER" id="PTHR30027">
    <property type="entry name" value="RIBOSOMAL RNA SMALL SUBUNIT METHYLTRANSFERASE E"/>
    <property type="match status" value="1"/>
</dbReference>
<evidence type="ECO:0000256" key="5">
    <source>
        <dbReference type="ARBA" id="ARBA00022490"/>
    </source>
</evidence>
<evidence type="ECO:0000256" key="3">
    <source>
        <dbReference type="ARBA" id="ARBA00012328"/>
    </source>
</evidence>
<dbReference type="NCBIfam" id="TIGR00046">
    <property type="entry name" value="RsmE family RNA methyltransferase"/>
    <property type="match status" value="1"/>
</dbReference>
<dbReference type="SUPFAM" id="SSF75217">
    <property type="entry name" value="alpha/beta knot"/>
    <property type="match status" value="1"/>
</dbReference>
<dbReference type="EC" id="2.1.1.193" evidence="3 12"/>
<dbReference type="InterPro" id="IPR006700">
    <property type="entry name" value="RsmE"/>
</dbReference>
<proteinExistence type="inferred from homology"/>
<dbReference type="GO" id="GO:0032259">
    <property type="term" value="P:methylation"/>
    <property type="evidence" value="ECO:0007669"/>
    <property type="project" value="UniProtKB-KW"/>
</dbReference>
<accession>A0ABU7MM53</accession>
<evidence type="ECO:0000256" key="6">
    <source>
        <dbReference type="ARBA" id="ARBA00022552"/>
    </source>
</evidence>
<dbReference type="PIRSF" id="PIRSF015601">
    <property type="entry name" value="MTase_slr0722"/>
    <property type="match status" value="1"/>
</dbReference>
<feature type="domain" description="Ribosomal RNA small subunit methyltransferase E methyltransferase" evidence="13">
    <location>
        <begin position="63"/>
        <end position="222"/>
    </location>
</feature>
<evidence type="ECO:0000256" key="9">
    <source>
        <dbReference type="ARBA" id="ARBA00022691"/>
    </source>
</evidence>
<dbReference type="Gene3D" id="2.40.240.20">
    <property type="entry name" value="Hypothetical PUA domain-like, domain 1"/>
    <property type="match status" value="1"/>
</dbReference>
<comment type="similarity">
    <text evidence="2 12">Belongs to the RNA methyltransferase RsmE family.</text>
</comment>
<dbReference type="InterPro" id="IPR046886">
    <property type="entry name" value="RsmE_MTase_dom"/>
</dbReference>
<dbReference type="InterPro" id="IPR029026">
    <property type="entry name" value="tRNA_m1G_MTases_N"/>
</dbReference>
<protein>
    <recommendedName>
        <fullName evidence="4 12">Ribosomal RNA small subunit methyltransferase E</fullName>
        <ecNumber evidence="3 12">2.1.1.193</ecNumber>
    </recommendedName>
</protein>
<dbReference type="InterPro" id="IPR029028">
    <property type="entry name" value="Alpha/beta_knot_MTases"/>
</dbReference>
<dbReference type="PANTHER" id="PTHR30027:SF3">
    <property type="entry name" value="16S RRNA (URACIL(1498)-N(3))-METHYLTRANSFERASE"/>
    <property type="match status" value="1"/>
</dbReference>
<dbReference type="GO" id="GO:0008168">
    <property type="term" value="F:methyltransferase activity"/>
    <property type="evidence" value="ECO:0007669"/>
    <property type="project" value="UniProtKB-KW"/>
</dbReference>
<evidence type="ECO:0000256" key="12">
    <source>
        <dbReference type="PIRNR" id="PIRNR015601"/>
    </source>
</evidence>
<dbReference type="RefSeq" id="WP_330500471.1">
    <property type="nucleotide sequence ID" value="NZ_JAZDWZ010000001.1"/>
</dbReference>
<evidence type="ECO:0000256" key="10">
    <source>
        <dbReference type="ARBA" id="ARBA00025699"/>
    </source>
</evidence>
<keyword evidence="6 12" id="KW-0698">rRNA processing</keyword>
<keyword evidence="9 12" id="KW-0949">S-adenosyl-L-methionine</keyword>
<dbReference type="Proteomes" id="UP001344817">
    <property type="component" value="Unassembled WGS sequence"/>
</dbReference>
<keyword evidence="5 12" id="KW-0963">Cytoplasm</keyword>
<evidence type="ECO:0000259" key="13">
    <source>
        <dbReference type="Pfam" id="PF04452"/>
    </source>
</evidence>
<evidence type="ECO:0000256" key="4">
    <source>
        <dbReference type="ARBA" id="ARBA00013673"/>
    </source>
</evidence>
<comment type="catalytic activity">
    <reaction evidence="11 12">
        <text>uridine(1498) in 16S rRNA + S-adenosyl-L-methionine = N(3)-methyluridine(1498) in 16S rRNA + S-adenosyl-L-homocysteine + H(+)</text>
        <dbReference type="Rhea" id="RHEA:42920"/>
        <dbReference type="Rhea" id="RHEA-COMP:10283"/>
        <dbReference type="Rhea" id="RHEA-COMP:10284"/>
        <dbReference type="ChEBI" id="CHEBI:15378"/>
        <dbReference type="ChEBI" id="CHEBI:57856"/>
        <dbReference type="ChEBI" id="CHEBI:59789"/>
        <dbReference type="ChEBI" id="CHEBI:65315"/>
        <dbReference type="ChEBI" id="CHEBI:74502"/>
        <dbReference type="EC" id="2.1.1.193"/>
    </reaction>
</comment>
<comment type="caution">
    <text evidence="14">The sequence shown here is derived from an EMBL/GenBank/DDBJ whole genome shotgun (WGS) entry which is preliminary data.</text>
</comment>
<comment type="subcellular location">
    <subcellularLocation>
        <location evidence="1 12">Cytoplasm</location>
    </subcellularLocation>
</comment>
<dbReference type="Pfam" id="PF04452">
    <property type="entry name" value="Methyltrans_RNA"/>
    <property type="match status" value="1"/>
</dbReference>
<reference evidence="14" key="1">
    <citation type="submission" date="2024-01" db="EMBL/GenBank/DDBJ databases">
        <title>Genome sequence of Mycoplasma ciconiae type strain DSM 25251.</title>
        <authorList>
            <person name="Spergser J."/>
        </authorList>
    </citation>
    <scope>NUCLEOTIDE SEQUENCE [LARGE SCALE GENOMIC DNA]</scope>
    <source>
        <strain evidence="14">DSM 25251</strain>
    </source>
</reference>
<evidence type="ECO:0000256" key="11">
    <source>
        <dbReference type="ARBA" id="ARBA00047944"/>
    </source>
</evidence>
<evidence type="ECO:0000256" key="7">
    <source>
        <dbReference type="ARBA" id="ARBA00022603"/>
    </source>
</evidence>
<dbReference type="EMBL" id="JAZDWZ010000001">
    <property type="protein sequence ID" value="MEE3928056.1"/>
    <property type="molecule type" value="Genomic_DNA"/>
</dbReference>
<evidence type="ECO:0000256" key="1">
    <source>
        <dbReference type="ARBA" id="ARBA00004496"/>
    </source>
</evidence>
<keyword evidence="8 12" id="KW-0808">Transferase</keyword>
<comment type="function">
    <text evidence="10 12">Specifically methylates the N3 position of the uracil ring of uridine 1498 (m3U1498) in 16S rRNA. Acts on the fully assembled 30S ribosomal subunit.</text>
</comment>
<dbReference type="CDD" id="cd18084">
    <property type="entry name" value="RsmE-like"/>
    <property type="match status" value="1"/>
</dbReference>
<dbReference type="Gene3D" id="3.40.1280.10">
    <property type="match status" value="1"/>
</dbReference>
<evidence type="ECO:0000256" key="8">
    <source>
        <dbReference type="ARBA" id="ARBA00022679"/>
    </source>
</evidence>
<organism evidence="14 15">
    <name type="scientific">Mycoplasmopsis ciconiae</name>
    <dbReference type="NCBI Taxonomy" id="561067"/>
    <lineage>
        <taxon>Bacteria</taxon>
        <taxon>Bacillati</taxon>
        <taxon>Mycoplasmatota</taxon>
        <taxon>Mycoplasmoidales</taxon>
        <taxon>Metamycoplasmataceae</taxon>
        <taxon>Mycoplasmopsis</taxon>
    </lineage>
</organism>
<evidence type="ECO:0000313" key="15">
    <source>
        <dbReference type="Proteomes" id="UP001344817"/>
    </source>
</evidence>
<gene>
    <name evidence="14" type="ORF">V2E24_00500</name>
</gene>
<dbReference type="NCBIfam" id="NF008701">
    <property type="entry name" value="PRK11713.5-5"/>
    <property type="match status" value="1"/>
</dbReference>
<keyword evidence="7 12" id="KW-0489">Methyltransferase</keyword>